<feature type="region of interest" description="Hydrophobic" evidence="10">
    <location>
        <begin position="1"/>
        <end position="25"/>
    </location>
</feature>
<evidence type="ECO:0000256" key="4">
    <source>
        <dbReference type="ARBA" id="ARBA00022737"/>
    </source>
</evidence>
<dbReference type="InterPro" id="IPR010207">
    <property type="entry name" value="Elect_transpt_cplx_RnfB/RsxB"/>
</dbReference>
<dbReference type="HAMAP" id="MF_00463">
    <property type="entry name" value="RsxB_RnfB"/>
    <property type="match status" value="1"/>
</dbReference>
<evidence type="ECO:0000259" key="11">
    <source>
        <dbReference type="PROSITE" id="PS51379"/>
    </source>
</evidence>
<dbReference type="AlphaFoldDB" id="A0A2J0LQH8"/>
<feature type="binding site" evidence="10">
    <location>
        <position position="172"/>
    </location>
    <ligand>
        <name>[4Fe-4S] cluster</name>
        <dbReference type="ChEBI" id="CHEBI:49883"/>
        <label>3</label>
    </ligand>
</feature>
<dbReference type="PANTHER" id="PTHR43560:SF1">
    <property type="entry name" value="ION-TRANSLOCATING OXIDOREDUCTASE COMPLEX SUBUNIT B"/>
    <property type="match status" value="1"/>
</dbReference>
<evidence type="ECO:0000313" key="14">
    <source>
        <dbReference type="Proteomes" id="UP000231267"/>
    </source>
</evidence>
<feature type="binding site" evidence="10">
    <location>
        <position position="51"/>
    </location>
    <ligand>
        <name>[4Fe-4S] cluster</name>
        <dbReference type="ChEBI" id="CHEBI:49883"/>
        <label>1</label>
    </ligand>
</feature>
<feature type="domain" description="4Fe-4S" evidence="12">
    <location>
        <begin position="31"/>
        <end position="90"/>
    </location>
</feature>
<dbReference type="InterPro" id="IPR007202">
    <property type="entry name" value="4Fe-4S_dom"/>
</dbReference>
<dbReference type="PANTHER" id="PTHR43560">
    <property type="entry name" value="ION-TRANSLOCATING OXIDOREDUCTASE COMPLEX SUBUNIT B"/>
    <property type="match status" value="1"/>
</dbReference>
<dbReference type="PROSITE" id="PS51379">
    <property type="entry name" value="4FE4S_FER_2"/>
    <property type="match status" value="4"/>
</dbReference>
<evidence type="ECO:0000256" key="2">
    <source>
        <dbReference type="ARBA" id="ARBA00022485"/>
    </source>
</evidence>
<feature type="binding site" evidence="10">
    <location>
        <position position="169"/>
    </location>
    <ligand>
        <name>[4Fe-4S] cluster</name>
        <dbReference type="ChEBI" id="CHEBI:49883"/>
        <label>3</label>
    </ligand>
</feature>
<dbReference type="GO" id="GO:0005886">
    <property type="term" value="C:plasma membrane"/>
    <property type="evidence" value="ECO:0007669"/>
    <property type="project" value="UniProtKB-SubCell"/>
</dbReference>
<dbReference type="PROSITE" id="PS51656">
    <property type="entry name" value="4FE4S"/>
    <property type="match status" value="1"/>
</dbReference>
<dbReference type="Pfam" id="PF13187">
    <property type="entry name" value="Fer4_9"/>
    <property type="match status" value="1"/>
</dbReference>
<evidence type="ECO:0000256" key="10">
    <source>
        <dbReference type="HAMAP-Rule" id="MF_00463"/>
    </source>
</evidence>
<dbReference type="InterPro" id="IPR017900">
    <property type="entry name" value="4Fe4S_Fe_S_CS"/>
</dbReference>
<evidence type="ECO:0000256" key="1">
    <source>
        <dbReference type="ARBA" id="ARBA00022448"/>
    </source>
</evidence>
<feature type="domain" description="4Fe-4S ferredoxin-type" evidence="11">
    <location>
        <begin position="160"/>
        <end position="189"/>
    </location>
</feature>
<comment type="subcellular location">
    <subcellularLocation>
        <location evidence="10">Cell membrane</location>
    </subcellularLocation>
</comment>
<feature type="domain" description="4Fe-4S ferredoxin-type" evidence="11">
    <location>
        <begin position="130"/>
        <end position="159"/>
    </location>
</feature>
<dbReference type="Pfam" id="PF04060">
    <property type="entry name" value="FeS"/>
    <property type="match status" value="1"/>
</dbReference>
<sequence length="263" mass="27517">MDILIPILTLSALGLIFGLGLAYASKIFYIKIDPKVDKLLGVLPGANCGVCGFAGCQALAEALAEGRAFAEACVPGGETVHGKVAGILGVKAKPRIKTIATLICAGGRRAKDIYEYKGPKDCVVANAYHGGPKACSFGCTGFGSCVAVCPFGAMKMDDNMLPVVDSKLCTACGKCITICPKNILELRPVKNHIWVACNSTDKGGVVTKVCGHGCIGCAKCVSACKFDAIHVVDNLAKIDYDKCTNCRQCALVCPTKAIKTDYK</sequence>
<dbReference type="Pfam" id="PF12800">
    <property type="entry name" value="Fer4_4"/>
    <property type="match status" value="1"/>
</dbReference>
<keyword evidence="8 10" id="KW-0411">Iron-sulfur</keyword>
<keyword evidence="5 10" id="KW-1278">Translocase</keyword>
<feature type="binding site" evidence="10">
    <location>
        <position position="139"/>
    </location>
    <ligand>
        <name>[4Fe-4S] cluster</name>
        <dbReference type="ChEBI" id="CHEBI:49883"/>
        <label>2</label>
    </ligand>
</feature>
<keyword evidence="1 10" id="KW-0813">Transport</keyword>
<dbReference type="Proteomes" id="UP000231267">
    <property type="component" value="Unassembled WGS sequence"/>
</dbReference>
<dbReference type="SUPFAM" id="SSF54862">
    <property type="entry name" value="4Fe-4S ferredoxins"/>
    <property type="match status" value="2"/>
</dbReference>
<dbReference type="Pfam" id="PF00037">
    <property type="entry name" value="Fer4"/>
    <property type="match status" value="1"/>
</dbReference>
<feature type="binding site" evidence="10">
    <location>
        <position position="56"/>
    </location>
    <ligand>
        <name>[4Fe-4S] cluster</name>
        <dbReference type="ChEBI" id="CHEBI:49883"/>
        <label>1</label>
    </ligand>
</feature>
<dbReference type="EC" id="7.-.-.-" evidence="10"/>
<feature type="domain" description="4Fe-4S ferredoxin-type" evidence="11">
    <location>
        <begin position="234"/>
        <end position="263"/>
    </location>
</feature>
<dbReference type="GO" id="GO:0046872">
    <property type="term" value="F:metal ion binding"/>
    <property type="evidence" value="ECO:0007669"/>
    <property type="project" value="UniProtKB-KW"/>
</dbReference>
<dbReference type="CDD" id="cd10549">
    <property type="entry name" value="MtMvhB_like"/>
    <property type="match status" value="1"/>
</dbReference>
<dbReference type="InterPro" id="IPR017896">
    <property type="entry name" value="4Fe4S_Fe-S-bd"/>
</dbReference>
<dbReference type="GO" id="GO:0022900">
    <property type="term" value="P:electron transport chain"/>
    <property type="evidence" value="ECO:0007669"/>
    <property type="project" value="UniProtKB-UniRule"/>
</dbReference>
<comment type="similarity">
    <text evidence="10">Belongs to the 4Fe4S bacterial-type ferredoxin family. RnfB subfamily.</text>
</comment>
<keyword evidence="2 10" id="KW-0004">4Fe-4S</keyword>
<feature type="binding site" evidence="10">
    <location>
        <position position="73"/>
    </location>
    <ligand>
        <name>[4Fe-4S] cluster</name>
        <dbReference type="ChEBI" id="CHEBI:49883"/>
        <label>1</label>
    </ligand>
</feature>
<keyword evidence="4 10" id="KW-0677">Repeat</keyword>
<reference evidence="13 14" key="1">
    <citation type="submission" date="2017-09" db="EMBL/GenBank/DDBJ databases">
        <title>Depth-based differentiation of microbial function through sediment-hosted aquifers and enrichment of novel symbionts in the deep terrestrial subsurface.</title>
        <authorList>
            <person name="Probst A.J."/>
            <person name="Ladd B."/>
            <person name="Jarett J.K."/>
            <person name="Geller-Mcgrath D.E."/>
            <person name="Sieber C.M."/>
            <person name="Emerson J.B."/>
            <person name="Anantharaman K."/>
            <person name="Thomas B.C."/>
            <person name="Malmstrom R."/>
            <person name="Stieglmeier M."/>
            <person name="Klingl A."/>
            <person name="Woyke T."/>
            <person name="Ryan C.M."/>
            <person name="Banfield J.F."/>
        </authorList>
    </citation>
    <scope>NUCLEOTIDE SEQUENCE [LARGE SCALE GENOMIC DNA]</scope>
    <source>
        <strain evidence="13">CG12_big_fil_rev_8_21_14_0_65_43_15</strain>
    </source>
</reference>
<organism evidence="13 14">
    <name type="scientific">Candidatus Taenaricola geysiri</name>
    <dbReference type="NCBI Taxonomy" id="1974752"/>
    <lineage>
        <taxon>Bacteria</taxon>
        <taxon>Pseudomonadati</taxon>
        <taxon>Candidatus Omnitrophota</taxon>
        <taxon>Candidatus Taenaricola</taxon>
    </lineage>
</organism>
<comment type="subunit">
    <text evidence="10">The complex is composed of six subunits: RnfA, RnfB, RnfC, RnfD, RnfE and RnfG.</text>
</comment>
<keyword evidence="6 10" id="KW-0249">Electron transport</keyword>
<name>A0A2J0LQH8_9BACT</name>
<evidence type="ECO:0000259" key="12">
    <source>
        <dbReference type="PROSITE" id="PS51656"/>
    </source>
</evidence>
<dbReference type="NCBIfam" id="TIGR01944">
    <property type="entry name" value="rnfB"/>
    <property type="match status" value="1"/>
</dbReference>
<feature type="binding site" evidence="10">
    <location>
        <position position="145"/>
    </location>
    <ligand>
        <name>[4Fe-4S] cluster</name>
        <dbReference type="ChEBI" id="CHEBI:49883"/>
        <label>2</label>
    </ligand>
</feature>
<proteinExistence type="inferred from homology"/>
<dbReference type="EMBL" id="PFGP01000006">
    <property type="protein sequence ID" value="PIW67016.1"/>
    <property type="molecule type" value="Genomic_DNA"/>
</dbReference>
<dbReference type="GO" id="GO:0051539">
    <property type="term" value="F:4 iron, 4 sulfur cluster binding"/>
    <property type="evidence" value="ECO:0007669"/>
    <property type="project" value="UniProtKB-UniRule"/>
</dbReference>
<keyword evidence="10" id="KW-1003">Cell membrane</keyword>
<evidence type="ECO:0000256" key="5">
    <source>
        <dbReference type="ARBA" id="ARBA00022967"/>
    </source>
</evidence>
<comment type="cofactor">
    <cofactor evidence="10">
        <name>[4Fe-4S] cluster</name>
        <dbReference type="ChEBI" id="CHEBI:49883"/>
    </cofactor>
    <text evidence="10">Binds 3 [4Fe-4S] clusters.</text>
</comment>
<feature type="binding site" evidence="10">
    <location>
        <position position="175"/>
    </location>
    <ligand>
        <name>[4Fe-4S] cluster</name>
        <dbReference type="ChEBI" id="CHEBI:49883"/>
        <label>3</label>
    </ligand>
</feature>
<comment type="caution">
    <text evidence="10">Lacks conserved residue(s) required for the propagation of feature annotation.</text>
</comment>
<feature type="domain" description="4Fe-4S ferredoxin-type" evidence="11">
    <location>
        <begin position="203"/>
        <end position="233"/>
    </location>
</feature>
<accession>A0A2J0LQH8</accession>
<evidence type="ECO:0000256" key="3">
    <source>
        <dbReference type="ARBA" id="ARBA00022723"/>
    </source>
</evidence>
<keyword evidence="9 10" id="KW-0472">Membrane</keyword>
<dbReference type="Gene3D" id="1.10.15.40">
    <property type="entry name" value="Electron transport complex subunit B, putative Fe-S cluster"/>
    <property type="match status" value="1"/>
</dbReference>
<feature type="binding site" evidence="10">
    <location>
        <position position="149"/>
    </location>
    <ligand>
        <name>[4Fe-4S] cluster</name>
        <dbReference type="ChEBI" id="CHEBI:49883"/>
        <label>3</label>
    </ligand>
</feature>
<gene>
    <name evidence="10" type="primary">rnfB</name>
    <name evidence="13" type="ORF">COW11_00295</name>
</gene>
<protein>
    <recommendedName>
        <fullName evidence="10">Ion-translocating oxidoreductase complex subunit B</fullName>
        <ecNumber evidence="10">7.-.-.-</ecNumber>
    </recommendedName>
    <alternativeName>
        <fullName evidence="10">Rnf electron transport complex subunit B</fullName>
    </alternativeName>
</protein>
<dbReference type="Gene3D" id="3.30.70.20">
    <property type="match status" value="2"/>
</dbReference>
<feature type="binding site" evidence="10">
    <location>
        <position position="135"/>
    </location>
    <ligand>
        <name>[4Fe-4S] cluster</name>
        <dbReference type="ChEBI" id="CHEBI:49883"/>
        <label>2</label>
    </ligand>
</feature>
<evidence type="ECO:0000256" key="8">
    <source>
        <dbReference type="ARBA" id="ARBA00023014"/>
    </source>
</evidence>
<dbReference type="GO" id="GO:0009055">
    <property type="term" value="F:electron transfer activity"/>
    <property type="evidence" value="ECO:0007669"/>
    <property type="project" value="InterPro"/>
</dbReference>
<evidence type="ECO:0000256" key="6">
    <source>
        <dbReference type="ARBA" id="ARBA00022982"/>
    </source>
</evidence>
<keyword evidence="7 10" id="KW-0408">Iron</keyword>
<dbReference type="PROSITE" id="PS00198">
    <property type="entry name" value="4FE4S_FER_1"/>
    <property type="match status" value="2"/>
</dbReference>
<feature type="binding site" evidence="10">
    <location>
        <position position="179"/>
    </location>
    <ligand>
        <name>[4Fe-4S] cluster</name>
        <dbReference type="ChEBI" id="CHEBI:49883"/>
        <label>2</label>
    </ligand>
</feature>
<dbReference type="InterPro" id="IPR050395">
    <property type="entry name" value="4Fe4S_Ferredoxin_RnfB"/>
</dbReference>
<comment type="function">
    <text evidence="10">Part of a membrane-bound complex that couples electron transfer with translocation of ions across the membrane.</text>
</comment>
<comment type="caution">
    <text evidence="13">The sequence shown here is derived from an EMBL/GenBank/DDBJ whole genome shotgun (WGS) entry which is preliminary data.</text>
</comment>
<keyword evidence="3 10" id="KW-0479">Metal-binding</keyword>
<evidence type="ECO:0000256" key="9">
    <source>
        <dbReference type="ARBA" id="ARBA00023136"/>
    </source>
</evidence>
<feature type="binding site" evidence="10">
    <location>
        <position position="48"/>
    </location>
    <ligand>
        <name>[4Fe-4S] cluster</name>
        <dbReference type="ChEBI" id="CHEBI:49883"/>
        <label>1</label>
    </ligand>
</feature>
<evidence type="ECO:0000313" key="13">
    <source>
        <dbReference type="EMBL" id="PIW67016.1"/>
    </source>
</evidence>
<evidence type="ECO:0000256" key="7">
    <source>
        <dbReference type="ARBA" id="ARBA00023004"/>
    </source>
</evidence>